<feature type="region of interest" description="Disordered" evidence="1">
    <location>
        <begin position="305"/>
        <end position="344"/>
    </location>
</feature>
<protein>
    <submittedName>
        <fullName evidence="2">Uncharacterized protein</fullName>
    </submittedName>
</protein>
<organism evidence="2 3">
    <name type="scientific">Prorocentrum cordatum</name>
    <dbReference type="NCBI Taxonomy" id="2364126"/>
    <lineage>
        <taxon>Eukaryota</taxon>
        <taxon>Sar</taxon>
        <taxon>Alveolata</taxon>
        <taxon>Dinophyceae</taxon>
        <taxon>Prorocentrales</taxon>
        <taxon>Prorocentraceae</taxon>
        <taxon>Prorocentrum</taxon>
    </lineage>
</organism>
<dbReference type="EMBL" id="CAUYUJ010009502">
    <property type="protein sequence ID" value="CAK0826973.1"/>
    <property type="molecule type" value="Genomic_DNA"/>
</dbReference>
<evidence type="ECO:0000313" key="2">
    <source>
        <dbReference type="EMBL" id="CAK0826973.1"/>
    </source>
</evidence>
<comment type="caution">
    <text evidence="2">The sequence shown here is derived from an EMBL/GenBank/DDBJ whole genome shotgun (WGS) entry which is preliminary data.</text>
</comment>
<gene>
    <name evidence="2" type="ORF">PCOR1329_LOCUS26623</name>
</gene>
<feature type="compositionally biased region" description="Basic residues" evidence="1">
    <location>
        <begin position="335"/>
        <end position="344"/>
    </location>
</feature>
<feature type="compositionally biased region" description="Polar residues" evidence="1">
    <location>
        <begin position="319"/>
        <end position="333"/>
    </location>
</feature>
<sequence length="344" mass="37998">MFRQALFDIHTLQCVPVVMQSPEVVQSPAVVQSPEICLLEALGVVPDSSDGVAKPAGPTDRGEAFSFHSVAYSPDVVQSSDGGLQSRLVSVSFDPGVQNEELQDEELQDEDLQSEEVLNEKLHYSQHIVFVDASSEVCHAPFPDTLSAFVDPGVRKEELHDEELQDVGLQNEELLNEQLHYSHHTYYTASRPEVCHSSASDGDSACHGKDWQGDLRDFKDEEEDNVHVDSVESSMAVAAEEASLASQSNDAVLHSAPLDYSLRSECQAARDWALAGVDVSALWRELHRLPTQEFQRRTEALHAGRLQMGIESSEEDDSQQGGPQSSTSRSALTRSGKKHRKRHR</sequence>
<keyword evidence="3" id="KW-1185">Reference proteome</keyword>
<evidence type="ECO:0000256" key="1">
    <source>
        <dbReference type="SAM" id="MobiDB-lite"/>
    </source>
</evidence>
<accession>A0ABN9S5L6</accession>
<dbReference type="Proteomes" id="UP001189429">
    <property type="component" value="Unassembled WGS sequence"/>
</dbReference>
<evidence type="ECO:0000313" key="3">
    <source>
        <dbReference type="Proteomes" id="UP001189429"/>
    </source>
</evidence>
<reference evidence="2" key="1">
    <citation type="submission" date="2023-10" db="EMBL/GenBank/DDBJ databases">
        <authorList>
            <person name="Chen Y."/>
            <person name="Shah S."/>
            <person name="Dougan E. K."/>
            <person name="Thang M."/>
            <person name="Chan C."/>
        </authorList>
    </citation>
    <scope>NUCLEOTIDE SEQUENCE [LARGE SCALE GENOMIC DNA]</scope>
</reference>
<name>A0ABN9S5L6_9DINO</name>
<proteinExistence type="predicted"/>